<dbReference type="InterPro" id="IPR027417">
    <property type="entry name" value="P-loop_NTPase"/>
</dbReference>
<organism evidence="2">
    <name type="scientific">Candidatus Kentrum sp. LPFa</name>
    <dbReference type="NCBI Taxonomy" id="2126335"/>
    <lineage>
        <taxon>Bacteria</taxon>
        <taxon>Pseudomonadati</taxon>
        <taxon>Pseudomonadota</taxon>
        <taxon>Gammaproteobacteria</taxon>
        <taxon>Candidatus Kentrum</taxon>
    </lineage>
</organism>
<feature type="domain" description="IstB-like ATP-binding" evidence="1">
    <location>
        <begin position="2"/>
        <end position="78"/>
    </location>
</feature>
<dbReference type="AlphaFoldDB" id="A0A450XL00"/>
<dbReference type="Pfam" id="PF01695">
    <property type="entry name" value="IstB_IS21"/>
    <property type="match status" value="1"/>
</dbReference>
<dbReference type="EMBL" id="CAADFM010000767">
    <property type="protein sequence ID" value="VFK29828.1"/>
    <property type="molecule type" value="Genomic_DNA"/>
</dbReference>
<sequence>MARFQLLLLDDWGIQKITAPQRSDLMELIEDRHGLCSTLIASQLPVDNWHEYIGEATLADAILDRLIHNAHRLPCKANRCGDGSIEHPVISKKERPLRDDIFSN</sequence>
<evidence type="ECO:0000313" key="2">
    <source>
        <dbReference type="EMBL" id="VFK29828.1"/>
    </source>
</evidence>
<proteinExistence type="predicted"/>
<dbReference type="Gene3D" id="3.40.50.300">
    <property type="entry name" value="P-loop containing nucleotide triphosphate hydrolases"/>
    <property type="match status" value="1"/>
</dbReference>
<evidence type="ECO:0000259" key="1">
    <source>
        <dbReference type="Pfam" id="PF01695"/>
    </source>
</evidence>
<gene>
    <name evidence="2" type="ORF">BECKLPF1236A_GA0070988_107671</name>
</gene>
<reference evidence="2" key="1">
    <citation type="submission" date="2019-02" db="EMBL/GenBank/DDBJ databases">
        <authorList>
            <person name="Gruber-Vodicka R. H."/>
            <person name="Seah K. B. B."/>
        </authorList>
    </citation>
    <scope>NUCLEOTIDE SEQUENCE</scope>
    <source>
        <strain evidence="2">BECK_S312</strain>
    </source>
</reference>
<dbReference type="InterPro" id="IPR002611">
    <property type="entry name" value="IstB_ATP-bd"/>
</dbReference>
<name>A0A450XL00_9GAMM</name>
<protein>
    <submittedName>
        <fullName evidence="2">IstB-like ATP binding protein</fullName>
    </submittedName>
</protein>
<accession>A0A450XL00</accession>
<dbReference type="GO" id="GO:0005524">
    <property type="term" value="F:ATP binding"/>
    <property type="evidence" value="ECO:0007669"/>
    <property type="project" value="InterPro"/>
</dbReference>